<dbReference type="AlphaFoldDB" id="A0A0B7BWI2"/>
<feature type="compositionally biased region" description="Basic and acidic residues" evidence="1">
    <location>
        <begin position="8"/>
        <end position="41"/>
    </location>
</feature>
<feature type="non-terminal residue" evidence="2">
    <location>
        <position position="155"/>
    </location>
</feature>
<evidence type="ECO:0000313" key="2">
    <source>
        <dbReference type="EMBL" id="CEK97554.1"/>
    </source>
</evidence>
<reference evidence="2" key="1">
    <citation type="submission" date="2014-12" db="EMBL/GenBank/DDBJ databases">
        <title>Insight into the proteome of Arion vulgaris.</title>
        <authorList>
            <person name="Aradska J."/>
            <person name="Bulat T."/>
            <person name="Smidak R."/>
            <person name="Sarate P."/>
            <person name="Gangsoo J."/>
            <person name="Sialana F."/>
            <person name="Bilban M."/>
            <person name="Lubec G."/>
        </authorList>
    </citation>
    <scope>NUCLEOTIDE SEQUENCE</scope>
    <source>
        <tissue evidence="2">Skin</tissue>
    </source>
</reference>
<sequence length="155" mass="17498">KNKRLKRKESVKDNEKDVKMSDSEREAHKGFDSESDADKVSTLEAGSTLDMQTSSVDLKKPQDDACALRIMQEDRCNDPNGLRHSGEFTPQGLFVEVDSENRDEEEIIESGNRQHTGRELPEKTEEYNFSRNISSSAVEVVADKNDSQTSQIDKC</sequence>
<name>A0A0B7BWI2_9EUPU</name>
<feature type="non-terminal residue" evidence="2">
    <location>
        <position position="1"/>
    </location>
</feature>
<gene>
    <name evidence="2" type="primary">ORF216163</name>
</gene>
<protein>
    <submittedName>
        <fullName evidence="2">Uncharacterized protein</fullName>
    </submittedName>
</protein>
<organism evidence="2">
    <name type="scientific">Arion vulgaris</name>
    <dbReference type="NCBI Taxonomy" id="1028688"/>
    <lineage>
        <taxon>Eukaryota</taxon>
        <taxon>Metazoa</taxon>
        <taxon>Spiralia</taxon>
        <taxon>Lophotrochozoa</taxon>
        <taxon>Mollusca</taxon>
        <taxon>Gastropoda</taxon>
        <taxon>Heterobranchia</taxon>
        <taxon>Euthyneura</taxon>
        <taxon>Panpulmonata</taxon>
        <taxon>Eupulmonata</taxon>
        <taxon>Stylommatophora</taxon>
        <taxon>Helicina</taxon>
        <taxon>Arionoidea</taxon>
        <taxon>Arionidae</taxon>
        <taxon>Arion</taxon>
    </lineage>
</organism>
<feature type="region of interest" description="Disordered" evidence="1">
    <location>
        <begin position="1"/>
        <end position="60"/>
    </location>
</feature>
<evidence type="ECO:0000256" key="1">
    <source>
        <dbReference type="SAM" id="MobiDB-lite"/>
    </source>
</evidence>
<dbReference type="EMBL" id="HACG01050689">
    <property type="protein sequence ID" value="CEK97554.1"/>
    <property type="molecule type" value="Transcribed_RNA"/>
</dbReference>
<feature type="compositionally biased region" description="Basic and acidic residues" evidence="1">
    <location>
        <begin position="116"/>
        <end position="128"/>
    </location>
</feature>
<proteinExistence type="predicted"/>
<feature type="region of interest" description="Disordered" evidence="1">
    <location>
        <begin position="103"/>
        <end position="131"/>
    </location>
</feature>
<accession>A0A0B7BWI2</accession>